<evidence type="ECO:0000259" key="2">
    <source>
        <dbReference type="Pfam" id="PF24837"/>
    </source>
</evidence>
<organism evidence="3 4">
    <name type="scientific">Corynebacterium stercoris</name>
    <dbReference type="NCBI Taxonomy" id="2943490"/>
    <lineage>
        <taxon>Bacteria</taxon>
        <taxon>Bacillati</taxon>
        <taxon>Actinomycetota</taxon>
        <taxon>Actinomycetes</taxon>
        <taxon>Mycobacteriales</taxon>
        <taxon>Corynebacteriaceae</taxon>
        <taxon>Corynebacterium</taxon>
    </lineage>
</organism>
<dbReference type="Pfam" id="PF24837">
    <property type="entry name" value="AMIN-like"/>
    <property type="match status" value="1"/>
</dbReference>
<sequence>MGTHVNRTSKSVALLAGAALLLTACGQETQQVAEPTTFTSAAVSTSEETTTETAPPVTETVETTVEPADTEAPQSVFTTDGVRVPSQGAPELVIQDVRAGTHDGYDRVVFEYAGPGTPGFIAGYNADPRQQASGYPLEGLKGNAFLEVMIQGTPMMMMSQREDLIGVGPVRVAPGGGLVGAGNVQGVVHGGVFEADTQYVIGLDKVRPYNIYVLENPTRVVVDFQQ</sequence>
<dbReference type="PROSITE" id="PS51257">
    <property type="entry name" value="PROKAR_LIPOPROTEIN"/>
    <property type="match status" value="1"/>
</dbReference>
<gene>
    <name evidence="3" type="ORF">M5J20_10610</name>
</gene>
<comment type="caution">
    <text evidence="3">The sequence shown here is derived from an EMBL/GenBank/DDBJ whole genome shotgun (WGS) entry which is preliminary data.</text>
</comment>
<feature type="chain" id="PRO_5045916345" description="AMIN-like domain-containing protein" evidence="1">
    <location>
        <begin position="27"/>
        <end position="226"/>
    </location>
</feature>
<keyword evidence="1" id="KW-0732">Signal</keyword>
<dbReference type="EMBL" id="JAMFTQ010000020">
    <property type="protein sequence ID" value="MCP1388624.1"/>
    <property type="molecule type" value="Genomic_DNA"/>
</dbReference>
<keyword evidence="4" id="KW-1185">Reference proteome</keyword>
<accession>A0ABT1G3N2</accession>
<dbReference type="InterPro" id="IPR056303">
    <property type="entry name" value="AMIN-like"/>
</dbReference>
<proteinExistence type="predicted"/>
<name>A0ABT1G3N2_9CORY</name>
<evidence type="ECO:0000313" key="3">
    <source>
        <dbReference type="EMBL" id="MCP1388624.1"/>
    </source>
</evidence>
<feature type="domain" description="AMIN-like" evidence="2">
    <location>
        <begin position="93"/>
        <end position="225"/>
    </location>
</feature>
<reference evidence="3" key="1">
    <citation type="submission" date="2022-05" db="EMBL/GenBank/DDBJ databases">
        <title>Corynebacterium sp. TA-R-1 sp. nov., isolated from human feces.</title>
        <authorList>
            <person name="Shamsuzzaman M."/>
            <person name="Dahal R.H."/>
        </authorList>
    </citation>
    <scope>NUCLEOTIDE SEQUENCE</scope>
    <source>
        <strain evidence="3">TA-R-1</strain>
    </source>
</reference>
<dbReference type="Proteomes" id="UP001204000">
    <property type="component" value="Unassembled WGS sequence"/>
</dbReference>
<protein>
    <recommendedName>
        <fullName evidence="2">AMIN-like domain-containing protein</fullName>
    </recommendedName>
</protein>
<evidence type="ECO:0000313" key="4">
    <source>
        <dbReference type="Proteomes" id="UP001204000"/>
    </source>
</evidence>
<evidence type="ECO:0000256" key="1">
    <source>
        <dbReference type="SAM" id="SignalP"/>
    </source>
</evidence>
<dbReference type="RefSeq" id="WP_253579404.1">
    <property type="nucleotide sequence ID" value="NZ_JAMFTQ010000020.1"/>
</dbReference>
<feature type="signal peptide" evidence="1">
    <location>
        <begin position="1"/>
        <end position="26"/>
    </location>
</feature>